<keyword evidence="2" id="KW-1185">Reference proteome</keyword>
<comment type="caution">
    <text evidence="1">The sequence shown here is derived from an EMBL/GenBank/DDBJ whole genome shotgun (WGS) entry which is preliminary data.</text>
</comment>
<dbReference type="EMBL" id="CASHSV030000001">
    <property type="protein sequence ID" value="CAJ2627895.1"/>
    <property type="molecule type" value="Genomic_DNA"/>
</dbReference>
<accession>A0ACB0I747</accession>
<organism evidence="1 2">
    <name type="scientific">Trifolium pratense</name>
    <name type="common">Red clover</name>
    <dbReference type="NCBI Taxonomy" id="57577"/>
    <lineage>
        <taxon>Eukaryota</taxon>
        <taxon>Viridiplantae</taxon>
        <taxon>Streptophyta</taxon>
        <taxon>Embryophyta</taxon>
        <taxon>Tracheophyta</taxon>
        <taxon>Spermatophyta</taxon>
        <taxon>Magnoliopsida</taxon>
        <taxon>eudicotyledons</taxon>
        <taxon>Gunneridae</taxon>
        <taxon>Pentapetalae</taxon>
        <taxon>rosids</taxon>
        <taxon>fabids</taxon>
        <taxon>Fabales</taxon>
        <taxon>Fabaceae</taxon>
        <taxon>Papilionoideae</taxon>
        <taxon>50 kb inversion clade</taxon>
        <taxon>NPAAA clade</taxon>
        <taxon>Hologalegina</taxon>
        <taxon>IRL clade</taxon>
        <taxon>Trifolieae</taxon>
        <taxon>Trifolium</taxon>
    </lineage>
</organism>
<sequence length="670" mass="78815">MITITMSKHFLSLLSFSLLLFTSLANRSEFDRFNRCQLDNINALEPDHRVESEAGLTETWNPNHPELQCAGVSLIRRTIDPNGLHLPSYSPSPQLIFIIQGKGVLGLSVPGCPETFEEPRSSQSRQGSRQQQQQQRDSHQKIRRFRKGDVIAIPPGIPYWTFNHGNEPLVAISLLDTSNDVNQLDSTPRVFYLGGNPEAEFPETQEEQQGRHQQRHKELFPAGRRGGQHQQEQESQEQNDGHSVLSGFSSEFLAQALNTNQDIAKRLQSPRDKRSQIVRVEEGLRIISPEWQQEDEEEEEERSRWEEDEDERRPRHGRKQRWDEEEETSRWEEEEDERRPRHGRKQRWDEEEETSRWEEEEDERRPRHGRKQRWDEDEEKSRWEEDEDERSPRHSRKQQWEEEDEDEKEEDRRLRHHKHSEEEREPRRPRHDEEQDEDEDEPHSHESHKWWKKYSKEKKRGSHGCGEEEEEEEEEHRSEQKRSSKERKNGLEETICSARIRENIARPGRADLYNPRAGRISTVNSLTLPILRRLRLSAEYVLLYRNGIYAPHWNINANSLLYVIRGQGRVRIVNNQGNAVFDDKVRKGQLLVVPQNFVVAEQAANEEGLEYVVFKTNDRASVNHVKQVFRATPAPVLANAFGLRQSEVTKIKFNGNRGPLVQPQSQSQSQ</sequence>
<proteinExistence type="predicted"/>
<evidence type="ECO:0000313" key="1">
    <source>
        <dbReference type="EMBL" id="CAJ2627895.1"/>
    </source>
</evidence>
<reference evidence="1" key="1">
    <citation type="submission" date="2023-10" db="EMBL/GenBank/DDBJ databases">
        <authorList>
            <person name="Rodriguez Cubillos JULIANA M."/>
            <person name="De Vega J."/>
        </authorList>
    </citation>
    <scope>NUCLEOTIDE SEQUENCE</scope>
</reference>
<name>A0ACB0I747_TRIPR</name>
<protein>
    <submittedName>
        <fullName evidence="1">Uncharacterized protein</fullName>
    </submittedName>
</protein>
<dbReference type="Proteomes" id="UP001177021">
    <property type="component" value="Unassembled WGS sequence"/>
</dbReference>
<gene>
    <name evidence="1" type="ORF">MILVUS5_LOCUS251</name>
</gene>
<evidence type="ECO:0000313" key="2">
    <source>
        <dbReference type="Proteomes" id="UP001177021"/>
    </source>
</evidence>